<keyword evidence="5" id="KW-1185">Reference proteome</keyword>
<reference evidence="5" key="1">
    <citation type="journal article" date="2019" name="Int. J. Syst. Evol. Microbiol.">
        <title>The Global Catalogue of Microorganisms (GCM) 10K type strain sequencing project: providing services to taxonomists for standard genome sequencing and annotation.</title>
        <authorList>
            <consortium name="The Broad Institute Genomics Platform"/>
            <consortium name="The Broad Institute Genome Sequencing Center for Infectious Disease"/>
            <person name="Wu L."/>
            <person name="Ma J."/>
        </authorList>
    </citation>
    <scope>NUCLEOTIDE SEQUENCE [LARGE SCALE GENOMIC DNA]</scope>
    <source>
        <strain evidence="5">KCTC 52094</strain>
    </source>
</reference>
<dbReference type="SUPFAM" id="SSF55073">
    <property type="entry name" value="Nucleotide cyclase"/>
    <property type="match status" value="1"/>
</dbReference>
<evidence type="ECO:0000313" key="4">
    <source>
        <dbReference type="EMBL" id="MFC3125519.1"/>
    </source>
</evidence>
<evidence type="ECO:0000259" key="2">
    <source>
        <dbReference type="PROSITE" id="PS50883"/>
    </source>
</evidence>
<keyword evidence="1" id="KW-0175">Coiled coil</keyword>
<proteinExistence type="predicted"/>
<dbReference type="InterPro" id="IPR043128">
    <property type="entry name" value="Rev_trsase/Diguanyl_cyclase"/>
</dbReference>
<dbReference type="SMART" id="SM00052">
    <property type="entry name" value="EAL"/>
    <property type="match status" value="1"/>
</dbReference>
<evidence type="ECO:0000256" key="1">
    <source>
        <dbReference type="SAM" id="Coils"/>
    </source>
</evidence>
<protein>
    <submittedName>
        <fullName evidence="4">Bifunctional diguanylate cyclase/phosphodiesterase</fullName>
    </submittedName>
</protein>
<dbReference type="PROSITE" id="PS50887">
    <property type="entry name" value="GGDEF"/>
    <property type="match status" value="1"/>
</dbReference>
<dbReference type="SMART" id="SM00267">
    <property type="entry name" value="GGDEF"/>
    <property type="match status" value="1"/>
</dbReference>
<dbReference type="CDD" id="cd01949">
    <property type="entry name" value="GGDEF"/>
    <property type="match status" value="1"/>
</dbReference>
<dbReference type="InterPro" id="IPR035919">
    <property type="entry name" value="EAL_sf"/>
</dbReference>
<dbReference type="Pfam" id="PF00990">
    <property type="entry name" value="GGDEF"/>
    <property type="match status" value="1"/>
</dbReference>
<dbReference type="CDD" id="cd01948">
    <property type="entry name" value="EAL"/>
    <property type="match status" value="1"/>
</dbReference>
<dbReference type="PANTHER" id="PTHR44757:SF2">
    <property type="entry name" value="BIOFILM ARCHITECTURE MAINTENANCE PROTEIN MBAA"/>
    <property type="match status" value="1"/>
</dbReference>
<comment type="caution">
    <text evidence="4">The sequence shown here is derived from an EMBL/GenBank/DDBJ whole genome shotgun (WGS) entry which is preliminary data.</text>
</comment>
<evidence type="ECO:0000259" key="3">
    <source>
        <dbReference type="PROSITE" id="PS50887"/>
    </source>
</evidence>
<dbReference type="Proteomes" id="UP001595593">
    <property type="component" value="Unassembled WGS sequence"/>
</dbReference>
<dbReference type="InterPro" id="IPR000160">
    <property type="entry name" value="GGDEF_dom"/>
</dbReference>
<dbReference type="InterPro" id="IPR001633">
    <property type="entry name" value="EAL_dom"/>
</dbReference>
<evidence type="ECO:0000313" key="5">
    <source>
        <dbReference type="Proteomes" id="UP001595593"/>
    </source>
</evidence>
<dbReference type="EMBL" id="JBHRTN010000009">
    <property type="protein sequence ID" value="MFC3125519.1"/>
    <property type="molecule type" value="Genomic_DNA"/>
</dbReference>
<dbReference type="Pfam" id="PF00563">
    <property type="entry name" value="EAL"/>
    <property type="match status" value="1"/>
</dbReference>
<accession>A0ABV7FYN3</accession>
<dbReference type="PANTHER" id="PTHR44757">
    <property type="entry name" value="DIGUANYLATE CYCLASE DGCP"/>
    <property type="match status" value="1"/>
</dbReference>
<organism evidence="4 5">
    <name type="scientific">Teichococcus globiformis</name>
    <dbReference type="NCBI Taxonomy" id="2307229"/>
    <lineage>
        <taxon>Bacteria</taxon>
        <taxon>Pseudomonadati</taxon>
        <taxon>Pseudomonadota</taxon>
        <taxon>Alphaproteobacteria</taxon>
        <taxon>Acetobacterales</taxon>
        <taxon>Roseomonadaceae</taxon>
        <taxon>Roseomonas</taxon>
    </lineage>
</organism>
<dbReference type="InterPro" id="IPR029787">
    <property type="entry name" value="Nucleotide_cyclase"/>
</dbReference>
<feature type="coiled-coil region" evidence="1">
    <location>
        <begin position="16"/>
        <end position="79"/>
    </location>
</feature>
<name>A0ABV7FYN3_9PROT</name>
<gene>
    <name evidence="4" type="ORF">ACFOD4_10635</name>
</gene>
<dbReference type="NCBIfam" id="TIGR00254">
    <property type="entry name" value="GGDEF"/>
    <property type="match status" value="1"/>
</dbReference>
<feature type="domain" description="EAL" evidence="2">
    <location>
        <begin position="251"/>
        <end position="501"/>
    </location>
</feature>
<dbReference type="InterPro" id="IPR052155">
    <property type="entry name" value="Biofilm_reg_signaling"/>
</dbReference>
<dbReference type="RefSeq" id="WP_379596263.1">
    <property type="nucleotide sequence ID" value="NZ_JBHRTN010000009.1"/>
</dbReference>
<dbReference type="PROSITE" id="PS50883">
    <property type="entry name" value="EAL"/>
    <property type="match status" value="1"/>
</dbReference>
<dbReference type="Gene3D" id="3.30.70.270">
    <property type="match status" value="1"/>
</dbReference>
<sequence length="514" mass="56889">MSTDGISANTAALDRILRLERRLARETNARKEAERLLEQKSLELFALNRNLIQLNACLEQRVEERTQDLEKERRRAEEQALRDPLTGLSNRLMFRRHMRQAACCAGAEHSVALLYLDLDGFKTVNDTLGHPIGDELLRAVAARLQGSVRENDLIARIGGDEFVIVQLGVPQPATAIALAERLIRAIQTPFSIQSHQILIGTSIGMAGSTAAAADADSLLRDADIALYVAKAEGRGTWRAFKPEMDQQMQARRRLEIELHTALAERQFEVFYQPLMQVTTGDLAGFEALLRWNHPERGSVSPAEFIPLAEETRLIKPLGAWVLERACRDAAKWPAHLKIAINLSPVQFVKGNLVEEVEHALSTSGLAPDRLELEITESVMLQNSDETLQVLNQLRAIGVQISMDDFGTGYSSLSYLRKFPFDKIKIDQTFVRSLGDGKGSLEIVRAVVGLGRALSMKVLAEGVETADQLAALRAEGCDEVQGYLFSKPAPLAEAWRTIAIATKRSEARTLRGTSP</sequence>
<dbReference type="Gene3D" id="3.20.20.450">
    <property type="entry name" value="EAL domain"/>
    <property type="match status" value="1"/>
</dbReference>
<dbReference type="SUPFAM" id="SSF141868">
    <property type="entry name" value="EAL domain-like"/>
    <property type="match status" value="1"/>
</dbReference>
<feature type="domain" description="GGDEF" evidence="3">
    <location>
        <begin position="109"/>
        <end position="242"/>
    </location>
</feature>